<feature type="signal peptide" evidence="1">
    <location>
        <begin position="1"/>
        <end position="24"/>
    </location>
</feature>
<accession>A0ABW6FFZ2</accession>
<evidence type="ECO:0000256" key="1">
    <source>
        <dbReference type="SAM" id="SignalP"/>
    </source>
</evidence>
<dbReference type="Proteomes" id="UP001598448">
    <property type="component" value="Unassembled WGS sequence"/>
</dbReference>
<dbReference type="InterPro" id="IPR012334">
    <property type="entry name" value="Pectin_lyas_fold"/>
</dbReference>
<dbReference type="EMBL" id="JBHXIJ010000025">
    <property type="protein sequence ID" value="MFD5098585.1"/>
    <property type="molecule type" value="Genomic_DNA"/>
</dbReference>
<dbReference type="InterPro" id="IPR039448">
    <property type="entry name" value="Beta_helix"/>
</dbReference>
<feature type="domain" description="Right handed beta helix" evidence="2">
    <location>
        <begin position="241"/>
        <end position="383"/>
    </location>
</feature>
<name>A0ABW6FFZ2_9ACTN</name>
<dbReference type="PROSITE" id="PS51257">
    <property type="entry name" value="PROKAR_LIPOPROTEIN"/>
    <property type="match status" value="1"/>
</dbReference>
<dbReference type="InterPro" id="IPR006626">
    <property type="entry name" value="PbH1"/>
</dbReference>
<keyword evidence="1" id="KW-0732">Signal</keyword>
<dbReference type="SUPFAM" id="SSF51126">
    <property type="entry name" value="Pectin lyase-like"/>
    <property type="match status" value="1"/>
</dbReference>
<evidence type="ECO:0000313" key="4">
    <source>
        <dbReference type="Proteomes" id="UP001598448"/>
    </source>
</evidence>
<keyword evidence="4" id="KW-1185">Reference proteome</keyword>
<dbReference type="SMART" id="SM00710">
    <property type="entry name" value="PbH1"/>
    <property type="match status" value="7"/>
</dbReference>
<dbReference type="RefSeq" id="WP_386709768.1">
    <property type="nucleotide sequence ID" value="NZ_JBHXIJ010000025.1"/>
</dbReference>
<organism evidence="3 4">
    <name type="scientific">Streptomyces albidochromogenes</name>
    <dbReference type="NCBI Taxonomy" id="329524"/>
    <lineage>
        <taxon>Bacteria</taxon>
        <taxon>Bacillati</taxon>
        <taxon>Actinomycetota</taxon>
        <taxon>Actinomycetes</taxon>
        <taxon>Kitasatosporales</taxon>
        <taxon>Streptomycetaceae</taxon>
        <taxon>Streptomyces</taxon>
    </lineage>
</organism>
<dbReference type="Gene3D" id="2.160.20.10">
    <property type="entry name" value="Single-stranded right-handed beta-helix, Pectin lyase-like"/>
    <property type="match status" value="1"/>
</dbReference>
<protein>
    <submittedName>
        <fullName evidence="3">Right-handed parallel beta-helix repeat-containing protein</fullName>
    </submittedName>
</protein>
<proteinExistence type="predicted"/>
<gene>
    <name evidence="3" type="ORF">ACFWJN_06340</name>
</gene>
<dbReference type="Pfam" id="PF13229">
    <property type="entry name" value="Beta_helix"/>
    <property type="match status" value="1"/>
</dbReference>
<sequence length="547" mass="56652">MNRTAAATALAAATLLIAGTGCSATPHYAPPSTTYYVSPDGDDRSAGTSPGEAWRSLARAERTALDAGDKLLLKGGARFAGTLTVGEAEAGSADRPVVIGSYGGGRATVVATGTPGLSVHNTAGVEIRDLKVTGKGSSYLREGGINLYSDLPGGEQLDHVTVSHVDVSGFRAGIAVGGAEGSAGFMNVRVSEAQLHDNKDVGLLTYGPDFNAARPSYAHQNILVERVEAHHNTGDPKTTETHSGNGIILGGVRDATVRDSSAHDNGTRAAAAAPAGPVGIWAYDATEVLLEHNTSFRNHTGNAVDGAGFGLDSNVSSSTIQYNLAFQNDGPGYYAYASKKNGAHRDNTIRYNIATDNGRKLPVNGALAIHGEDIRDLDIYQNTLVMSDSPNGPGPAIRLREGQTGVTVRNNILVTDKAPLITAEKGLGPRNVILQGNNYSTPAGSWSIDWAARSYPDLDTWRTATGQERADGRPSGLSVDPCFAGGELPDIRSAADASLIVPDCAVLAGKGLDLRALFDTDPGTVDYFGRAAGTPPPVGAAVPSVTD</sequence>
<dbReference type="InterPro" id="IPR011050">
    <property type="entry name" value="Pectin_lyase_fold/virulence"/>
</dbReference>
<evidence type="ECO:0000313" key="3">
    <source>
        <dbReference type="EMBL" id="MFD5098585.1"/>
    </source>
</evidence>
<reference evidence="3 4" key="1">
    <citation type="submission" date="2024-09" db="EMBL/GenBank/DDBJ databases">
        <title>The Natural Products Discovery Center: Release of the First 8490 Sequenced Strains for Exploring Actinobacteria Biosynthetic Diversity.</title>
        <authorList>
            <person name="Kalkreuter E."/>
            <person name="Kautsar S.A."/>
            <person name="Yang D."/>
            <person name="Bader C.D."/>
            <person name="Teijaro C.N."/>
            <person name="Fluegel L."/>
            <person name="Davis C.M."/>
            <person name="Simpson J.R."/>
            <person name="Lauterbach L."/>
            <person name="Steele A.D."/>
            <person name="Gui C."/>
            <person name="Meng S."/>
            <person name="Li G."/>
            <person name="Viehrig K."/>
            <person name="Ye F."/>
            <person name="Su P."/>
            <person name="Kiefer A.F."/>
            <person name="Nichols A."/>
            <person name="Cepeda A.J."/>
            <person name="Yan W."/>
            <person name="Fan B."/>
            <person name="Jiang Y."/>
            <person name="Adhikari A."/>
            <person name="Zheng C.-J."/>
            <person name="Schuster L."/>
            <person name="Cowan T.M."/>
            <person name="Smanski M.J."/>
            <person name="Chevrette M.G."/>
            <person name="De Carvalho L.P.S."/>
            <person name="Shen B."/>
        </authorList>
    </citation>
    <scope>NUCLEOTIDE SEQUENCE [LARGE SCALE GENOMIC DNA]</scope>
    <source>
        <strain evidence="3 4">NPDC058348</strain>
    </source>
</reference>
<feature type="chain" id="PRO_5046873944" evidence="1">
    <location>
        <begin position="25"/>
        <end position="547"/>
    </location>
</feature>
<evidence type="ECO:0000259" key="2">
    <source>
        <dbReference type="Pfam" id="PF13229"/>
    </source>
</evidence>
<comment type="caution">
    <text evidence="3">The sequence shown here is derived from an EMBL/GenBank/DDBJ whole genome shotgun (WGS) entry which is preliminary data.</text>
</comment>